<evidence type="ECO:0000313" key="1">
    <source>
        <dbReference type="EMBL" id="OKH92216.1"/>
    </source>
</evidence>
<proteinExistence type="predicted"/>
<evidence type="ECO:0000313" key="2">
    <source>
        <dbReference type="Proteomes" id="UP000186455"/>
    </source>
</evidence>
<dbReference type="AlphaFoldDB" id="A0A1Q4V317"/>
<dbReference type="EMBL" id="LFBV01000007">
    <property type="protein sequence ID" value="OKH92216.1"/>
    <property type="molecule type" value="Genomic_DNA"/>
</dbReference>
<accession>A0A1Q4V317</accession>
<name>A0A1Q4V317_9ACTN</name>
<dbReference type="STRING" id="1048205.AB852_25130"/>
<comment type="caution">
    <text evidence="1">The sequence shown here is derived from an EMBL/GenBank/DDBJ whole genome shotgun (WGS) entry which is preliminary data.</text>
</comment>
<gene>
    <name evidence="1" type="ORF">AB852_25130</name>
</gene>
<protein>
    <recommendedName>
        <fullName evidence="3">DUF4034 domain-containing protein</fullName>
    </recommendedName>
</protein>
<reference evidence="1 2" key="1">
    <citation type="submission" date="2015-06" db="EMBL/GenBank/DDBJ databases">
        <title>Cloning and characterization of the uncialamcin biosynthetic gene cluster.</title>
        <authorList>
            <person name="Yan X."/>
            <person name="Huang T."/>
            <person name="Ge H."/>
            <person name="Shen B."/>
        </authorList>
    </citation>
    <scope>NUCLEOTIDE SEQUENCE [LARGE SCALE GENOMIC DNA]</scope>
    <source>
        <strain evidence="1 2">DCA2648</strain>
    </source>
</reference>
<keyword evidence="2" id="KW-1185">Reference proteome</keyword>
<organism evidence="1 2">
    <name type="scientific">Streptomyces uncialis</name>
    <dbReference type="NCBI Taxonomy" id="1048205"/>
    <lineage>
        <taxon>Bacteria</taxon>
        <taxon>Bacillati</taxon>
        <taxon>Actinomycetota</taxon>
        <taxon>Actinomycetes</taxon>
        <taxon>Kitasatosporales</taxon>
        <taxon>Streptomycetaceae</taxon>
        <taxon>Streptomyces</taxon>
    </lineage>
</organism>
<dbReference type="Proteomes" id="UP000186455">
    <property type="component" value="Unassembled WGS sequence"/>
</dbReference>
<evidence type="ECO:0008006" key="3">
    <source>
        <dbReference type="Google" id="ProtNLM"/>
    </source>
</evidence>
<sequence>MLRRSTAVRIRPELDDYELSQALTDIRAPHQLQGFGADRTRPAWQPVADLLDATGTDWDRRTHRVSVLSRVLSPAAVDHWRNYAPDSVDAVVMRACVQAVRAAPGSVKEVGQAQTSCVRAAHIHPGDPAALIALLELMRERGLPTRRASPIWREIIRRDPGNRGAHHVVLRYLSPRAHGSVSDVTTFAWHAASHAPPGSPLALLPLAARAEHFAHALDSGGTKALGAHRIWHEKAAASELDLALRGWFHSAPAPHAAAVSDLNLLAFALVKARWLPDAARVFQRLGPHMTMFPWDTMEDPVKSFTYWRQRTGAV</sequence>
<dbReference type="RefSeq" id="WP_073792541.1">
    <property type="nucleotide sequence ID" value="NZ_CP108638.1"/>
</dbReference>